<dbReference type="InterPro" id="IPR002018">
    <property type="entry name" value="CarbesteraseB"/>
</dbReference>
<proteinExistence type="inferred from homology"/>
<accession>A0A6I8TSQ0</accession>
<feature type="region of interest" description="Disordered" evidence="4">
    <location>
        <begin position="1035"/>
        <end position="1086"/>
    </location>
</feature>
<feature type="compositionally biased region" description="Low complexity" evidence="4">
    <location>
        <begin position="785"/>
        <end position="822"/>
    </location>
</feature>
<feature type="compositionally biased region" description="Low complexity" evidence="4">
    <location>
        <begin position="1058"/>
        <end position="1071"/>
    </location>
</feature>
<gene>
    <name evidence="7" type="primary">23687515</name>
</gene>
<dbReference type="SUPFAM" id="SSF53474">
    <property type="entry name" value="alpha/beta-Hydrolases"/>
    <property type="match status" value="1"/>
</dbReference>
<evidence type="ECO:0000256" key="1">
    <source>
        <dbReference type="ARBA" id="ARBA00005964"/>
    </source>
</evidence>
<evidence type="ECO:0000256" key="4">
    <source>
        <dbReference type="SAM" id="MobiDB-lite"/>
    </source>
</evidence>
<keyword evidence="5" id="KW-0812">Transmembrane</keyword>
<feature type="compositionally biased region" description="Polar residues" evidence="4">
    <location>
        <begin position="936"/>
        <end position="945"/>
    </location>
</feature>
<evidence type="ECO:0000256" key="2">
    <source>
        <dbReference type="ARBA" id="ARBA00022729"/>
    </source>
</evidence>
<keyword evidence="8" id="KW-1185">Reference proteome</keyword>
<dbReference type="OrthoDB" id="3200163at2759"/>
<name>A0A6I8TSQ0_AEDAE</name>
<protein>
    <recommendedName>
        <fullName evidence="6">Carboxylesterase type B domain-containing protein</fullName>
    </recommendedName>
</protein>
<dbReference type="InterPro" id="IPR019819">
    <property type="entry name" value="Carboxylesterase_B_CS"/>
</dbReference>
<feature type="transmembrane region" description="Helical" evidence="5">
    <location>
        <begin position="37"/>
        <end position="59"/>
    </location>
</feature>
<dbReference type="PROSITE" id="PS00941">
    <property type="entry name" value="CARBOXYLESTERASE_B_2"/>
    <property type="match status" value="1"/>
</dbReference>
<evidence type="ECO:0000259" key="6">
    <source>
        <dbReference type="Pfam" id="PF00135"/>
    </source>
</evidence>
<feature type="compositionally biased region" description="Polar residues" evidence="4">
    <location>
        <begin position="1048"/>
        <end position="1057"/>
    </location>
</feature>
<evidence type="ECO:0000256" key="5">
    <source>
        <dbReference type="SAM" id="Phobius"/>
    </source>
</evidence>
<dbReference type="Pfam" id="PF00135">
    <property type="entry name" value="COesterase"/>
    <property type="match status" value="1"/>
</dbReference>
<evidence type="ECO:0000256" key="3">
    <source>
        <dbReference type="ARBA" id="ARBA00023180"/>
    </source>
</evidence>
<keyword evidence="5" id="KW-0472">Membrane</keyword>
<feature type="domain" description="Carboxylesterase type B" evidence="6">
    <location>
        <begin position="69"/>
        <end position="636"/>
    </location>
</feature>
<feature type="region of interest" description="Disordered" evidence="4">
    <location>
        <begin position="778"/>
        <end position="963"/>
    </location>
</feature>
<dbReference type="AlphaFoldDB" id="A0A6I8TSQ0"/>
<feature type="compositionally biased region" description="Low complexity" evidence="4">
    <location>
        <begin position="953"/>
        <end position="963"/>
    </location>
</feature>
<dbReference type="Proteomes" id="UP000008820">
    <property type="component" value="Chromosome 3"/>
</dbReference>
<dbReference type="InterPro" id="IPR051093">
    <property type="entry name" value="Neuroligin/BSAL"/>
</dbReference>
<reference evidence="7" key="2">
    <citation type="submission" date="2020-05" db="UniProtKB">
        <authorList>
            <consortium name="EnsemblMetazoa"/>
        </authorList>
    </citation>
    <scope>IDENTIFICATION</scope>
    <source>
        <strain evidence="7">LVP_AGWG</strain>
    </source>
</reference>
<keyword evidence="3" id="KW-0325">Glycoprotein</keyword>
<dbReference type="PANTHER" id="PTHR43903">
    <property type="entry name" value="NEUROLIGIN"/>
    <property type="match status" value="1"/>
</dbReference>
<feature type="compositionally biased region" description="Low complexity" evidence="4">
    <location>
        <begin position="1001"/>
        <end position="1011"/>
    </location>
</feature>
<dbReference type="InterPro" id="IPR029058">
    <property type="entry name" value="AB_hydrolase_fold"/>
</dbReference>
<keyword evidence="5" id="KW-1133">Transmembrane helix</keyword>
<dbReference type="InParanoid" id="A0A6I8TSQ0"/>
<feature type="transmembrane region" description="Helical" evidence="5">
    <location>
        <begin position="744"/>
        <end position="774"/>
    </location>
</feature>
<feature type="compositionally biased region" description="Basic residues" evidence="4">
    <location>
        <begin position="922"/>
        <end position="931"/>
    </location>
</feature>
<feature type="compositionally biased region" description="Basic residues" evidence="4">
    <location>
        <begin position="1072"/>
        <end position="1084"/>
    </location>
</feature>
<sequence>MRAHNGPTIINDHQTDHWRNQHQQLQQRQLRHQAIRLGGLLQGCHFWLVIVTVIGLAAAPVGAGPRYSSRIVETKSGAIRGVILELHSKYLEPVEVFKAVPYAAPPVGNLRFEAPKKLPPWKGTKLADTFGPVCPQSFPDISNRTVALLSMPKGRYQHLKRLQPLLANQSEDCLTLNIYVPGSGSRGLEAPYSIFFYIHGEAYDWGSGNPYDGSVLASYGHVIVVTVNFRLGILGFLKTRASASPVGSGGNLGLMDITLALQWVRDNIGAFGGDPKRITVVGHDTGAALANMVLISKAGKGLINRAILLSGSALSPWALVPDPDAIRMEVSQQMACHLLVDPPPGKPARKPSTDDITECLRDKPLEALMGVRLNAVRFMPSWGPFLPLEDSLDPEFAMEHSGEGFITSELMLGMTTTESYNDFSASDIQYGLEEEQRNRLLRTYIRNAFTFHLNEIFSAVRNEYTDWDKPIQHPINIRDSTMEALSDGHTVAPLIKVAYLHARRGAKTYMFHFAYQTKETEYPQRLGSIRGEDLPYVLGLTLVQGGPSFGQNYTRQDMGVNEAVLNFVTNFCKTGDPNEAGHQAPLLHPDYGTAKERTRFRGITWDTFETTTQQYLSISTKPKMRSHYRGHKMALWLNLIPQLHRPGDQDVSMRHHHFREREPHYYAGSVRAESFSRPRMFGGGVAGGVGSINDAQESRQELFGTECTPDPTMGEVLQEANSEGGILTEEEEEELLVKLANRHYYSYTAALGVTVGVGCLLLLLNMLIFAGIYYQRDRSRRRKSQTTGSSSSNNSTSAATTATGLTIGSGSGSRNNNGNPSPDEADIQLTTIVPSPSPPSGKTKRSHEPPPSYATLPKRSSHSHPAQHQQGAVKDTNLTTATLGRAGSFSHKQQSLHHPPSDPSSRNHHCTSGSTVPEAIHNHHQHHHNHHSNNQTLPRSSSSKSAPLPPVRSSSNASSSSPASCITACVSTTTASISPSPTPSASTASTQTAAPLTSILVNSNSNSNSNGHHLHHHTCGGMNSSSNVITVDLVNSTNPKLTGPGPGSTYSSNSNNFIGSTSGNSSLGSSGSHHHHHSHSHHLHAVGGLGGGVAVAGGGGSIVGIIGHGGSGNLTGSMTSANHPQMGSTAGTSTLKKRVQIQEVTV</sequence>
<evidence type="ECO:0000313" key="7">
    <source>
        <dbReference type="EnsemblMetazoa" id="AAEL017095-PB"/>
    </source>
</evidence>
<keyword evidence="2" id="KW-0732">Signal</keyword>
<evidence type="ECO:0000313" key="8">
    <source>
        <dbReference type="Proteomes" id="UP000008820"/>
    </source>
</evidence>
<dbReference type="FunCoup" id="A0A6I8TSQ0">
    <property type="interactions" value="275"/>
</dbReference>
<dbReference type="EnsemblMetazoa" id="AAEL017095-RB">
    <property type="protein sequence ID" value="AAEL017095-PB"/>
    <property type="gene ID" value="AAEL017095"/>
</dbReference>
<feature type="region of interest" description="Disordered" evidence="4">
    <location>
        <begin position="1001"/>
        <end position="1021"/>
    </location>
</feature>
<dbReference type="Gene3D" id="3.40.50.1820">
    <property type="entry name" value="alpha/beta hydrolase"/>
    <property type="match status" value="1"/>
</dbReference>
<comment type="similarity">
    <text evidence="1">Belongs to the type-B carboxylesterase/lipase family.</text>
</comment>
<organism evidence="7 8">
    <name type="scientific">Aedes aegypti</name>
    <name type="common">Yellowfever mosquito</name>
    <name type="synonym">Culex aegypti</name>
    <dbReference type="NCBI Taxonomy" id="7159"/>
    <lineage>
        <taxon>Eukaryota</taxon>
        <taxon>Metazoa</taxon>
        <taxon>Ecdysozoa</taxon>
        <taxon>Arthropoda</taxon>
        <taxon>Hexapoda</taxon>
        <taxon>Insecta</taxon>
        <taxon>Pterygota</taxon>
        <taxon>Neoptera</taxon>
        <taxon>Endopterygota</taxon>
        <taxon>Diptera</taxon>
        <taxon>Nematocera</taxon>
        <taxon>Culicoidea</taxon>
        <taxon>Culicidae</taxon>
        <taxon>Culicinae</taxon>
        <taxon>Aedini</taxon>
        <taxon>Aedes</taxon>
        <taxon>Stegomyia</taxon>
    </lineage>
</organism>
<feature type="compositionally biased region" description="Polar residues" evidence="4">
    <location>
        <begin position="863"/>
        <end position="882"/>
    </location>
</feature>
<reference evidence="7 8" key="1">
    <citation type="submission" date="2017-06" db="EMBL/GenBank/DDBJ databases">
        <title>Aedes aegypti genome working group (AGWG) sequencing and assembly.</title>
        <authorList>
            <consortium name="Aedes aegypti Genome Working Group (AGWG)"/>
            <person name="Matthews B.J."/>
        </authorList>
    </citation>
    <scope>NUCLEOTIDE SEQUENCE [LARGE SCALE GENOMIC DNA]</scope>
    <source>
        <strain evidence="7 8">LVP_AGWG</strain>
    </source>
</reference>
<dbReference type="FunFam" id="3.40.50.1820:FF:000138">
    <property type="entry name" value="Neuroligin-1-like Protein"/>
    <property type="match status" value="1"/>
</dbReference>